<evidence type="ECO:0000313" key="2">
    <source>
        <dbReference type="EMBL" id="MCM4083886.1"/>
    </source>
</evidence>
<evidence type="ECO:0000256" key="1">
    <source>
        <dbReference type="SAM" id="MobiDB-lite"/>
    </source>
</evidence>
<feature type="region of interest" description="Disordered" evidence="1">
    <location>
        <begin position="1"/>
        <end position="50"/>
    </location>
</feature>
<dbReference type="EMBL" id="JAMQOL010000067">
    <property type="protein sequence ID" value="MCM4083886.1"/>
    <property type="molecule type" value="Genomic_DNA"/>
</dbReference>
<gene>
    <name evidence="2" type="ORF">LXN57_40705</name>
</gene>
<name>A0ABT0YCT7_9ACTN</name>
<dbReference type="Proteomes" id="UP001523216">
    <property type="component" value="Unassembled WGS sequence"/>
</dbReference>
<dbReference type="RefSeq" id="WP_251803654.1">
    <property type="nucleotide sequence ID" value="NZ_JAMQOL010000067.1"/>
</dbReference>
<accession>A0ABT0YCT7</accession>
<organism evidence="2 3">
    <name type="scientific">Paractinoplanes hotanensis</name>
    <dbReference type="NCBI Taxonomy" id="2906497"/>
    <lineage>
        <taxon>Bacteria</taxon>
        <taxon>Bacillati</taxon>
        <taxon>Actinomycetota</taxon>
        <taxon>Actinomycetes</taxon>
        <taxon>Micromonosporales</taxon>
        <taxon>Micromonosporaceae</taxon>
        <taxon>Paractinoplanes</taxon>
    </lineage>
</organism>
<keyword evidence="3" id="KW-1185">Reference proteome</keyword>
<protein>
    <submittedName>
        <fullName evidence="2">Uncharacterized protein</fullName>
    </submittedName>
</protein>
<comment type="caution">
    <text evidence="2">The sequence shown here is derived from an EMBL/GenBank/DDBJ whole genome shotgun (WGS) entry which is preliminary data.</text>
</comment>
<proteinExistence type="predicted"/>
<reference evidence="2 3" key="1">
    <citation type="submission" date="2022-06" db="EMBL/GenBank/DDBJ databases">
        <title>Actinoplanes abujensis sp. nov., isolated from Nigerian arid soil.</title>
        <authorList>
            <person name="Ding P."/>
        </authorList>
    </citation>
    <scope>NUCLEOTIDE SEQUENCE [LARGE SCALE GENOMIC DNA]</scope>
    <source>
        <strain evidence="3">TRM88002</strain>
    </source>
</reference>
<sequence length="50" mass="5654">MHTESGALRRLGDSDQMLADPAQDIRGYKVHGRDGKDRRTRAVSQMEEVL</sequence>
<evidence type="ECO:0000313" key="3">
    <source>
        <dbReference type="Proteomes" id="UP001523216"/>
    </source>
</evidence>